<organism evidence="2 3">
    <name type="scientific">Saitozyma podzolica</name>
    <dbReference type="NCBI Taxonomy" id="1890683"/>
    <lineage>
        <taxon>Eukaryota</taxon>
        <taxon>Fungi</taxon>
        <taxon>Dikarya</taxon>
        <taxon>Basidiomycota</taxon>
        <taxon>Agaricomycotina</taxon>
        <taxon>Tremellomycetes</taxon>
        <taxon>Tremellales</taxon>
        <taxon>Trimorphomycetaceae</taxon>
        <taxon>Saitozyma</taxon>
    </lineage>
</organism>
<evidence type="ECO:0000313" key="2">
    <source>
        <dbReference type="EMBL" id="RSH82795.1"/>
    </source>
</evidence>
<sequence length="135" mass="14812">DKIIAIGFCWGGRYVLLLSKDDSPARVDVAVAYHPSFVVNADVEGITRTPVAVFKGDQDDIMDDAALDEIEKILRGQLGDKLFVKRYKDAVHGFAVRGDDQQPRERGFKEDAANEGIKFAQKWVSNPTSVSSAGV</sequence>
<dbReference type="InterPro" id="IPR029058">
    <property type="entry name" value="AB_hydrolase_fold"/>
</dbReference>
<dbReference type="InterPro" id="IPR002925">
    <property type="entry name" value="Dienelactn_hydro"/>
</dbReference>
<dbReference type="AlphaFoldDB" id="A0A427XVN8"/>
<evidence type="ECO:0000259" key="1">
    <source>
        <dbReference type="Pfam" id="PF01738"/>
    </source>
</evidence>
<dbReference type="PANTHER" id="PTHR17630:SF44">
    <property type="entry name" value="PROTEIN AIM2"/>
    <property type="match status" value="1"/>
</dbReference>
<keyword evidence="3" id="KW-1185">Reference proteome</keyword>
<reference evidence="2 3" key="1">
    <citation type="submission" date="2018-11" db="EMBL/GenBank/DDBJ databases">
        <title>Genome sequence of Saitozyma podzolica DSM 27192.</title>
        <authorList>
            <person name="Aliyu H."/>
            <person name="Gorte O."/>
            <person name="Ochsenreither K."/>
        </authorList>
    </citation>
    <scope>NUCLEOTIDE SEQUENCE [LARGE SCALE GENOMIC DNA]</scope>
    <source>
        <strain evidence="2 3">DSM 27192</strain>
    </source>
</reference>
<dbReference type="Gene3D" id="3.40.50.1820">
    <property type="entry name" value="alpha/beta hydrolase"/>
    <property type="match status" value="1"/>
</dbReference>
<evidence type="ECO:0000313" key="3">
    <source>
        <dbReference type="Proteomes" id="UP000279259"/>
    </source>
</evidence>
<comment type="caution">
    <text evidence="2">The sequence shown here is derived from an EMBL/GenBank/DDBJ whole genome shotgun (WGS) entry which is preliminary data.</text>
</comment>
<dbReference type="EMBL" id="RSCD01000026">
    <property type="protein sequence ID" value="RSH82795.1"/>
    <property type="molecule type" value="Genomic_DNA"/>
</dbReference>
<protein>
    <recommendedName>
        <fullName evidence="1">Dienelactone hydrolase domain-containing protein</fullName>
    </recommendedName>
</protein>
<accession>A0A427XVN8</accession>
<feature type="non-terminal residue" evidence="2">
    <location>
        <position position="1"/>
    </location>
</feature>
<name>A0A427XVN8_9TREE</name>
<dbReference type="OrthoDB" id="17560at2759"/>
<dbReference type="STRING" id="1890683.A0A427XVN8"/>
<gene>
    <name evidence="2" type="ORF">EHS25_005785</name>
</gene>
<dbReference type="SUPFAM" id="SSF53474">
    <property type="entry name" value="alpha/beta-Hydrolases"/>
    <property type="match status" value="1"/>
</dbReference>
<dbReference type="GO" id="GO:0016787">
    <property type="term" value="F:hydrolase activity"/>
    <property type="evidence" value="ECO:0007669"/>
    <property type="project" value="InterPro"/>
</dbReference>
<dbReference type="Pfam" id="PF01738">
    <property type="entry name" value="DLH"/>
    <property type="match status" value="1"/>
</dbReference>
<feature type="domain" description="Dienelactone hydrolase" evidence="1">
    <location>
        <begin position="1"/>
        <end position="116"/>
    </location>
</feature>
<dbReference type="PANTHER" id="PTHR17630">
    <property type="entry name" value="DIENELACTONE HYDROLASE"/>
    <property type="match status" value="1"/>
</dbReference>
<dbReference type="Proteomes" id="UP000279259">
    <property type="component" value="Unassembled WGS sequence"/>
</dbReference>
<proteinExistence type="predicted"/>